<dbReference type="OrthoDB" id="4170987at2"/>
<reference evidence="4" key="1">
    <citation type="submission" date="2016-10" db="EMBL/GenBank/DDBJ databases">
        <authorList>
            <person name="Varghese N."/>
            <person name="Submissions S."/>
        </authorList>
    </citation>
    <scope>NUCLEOTIDE SEQUENCE [LARGE SCALE GENOMIC DNA]</scope>
    <source>
        <strain evidence="4">PL19</strain>
    </source>
</reference>
<evidence type="ECO:0000256" key="1">
    <source>
        <dbReference type="ARBA" id="ARBA00022527"/>
    </source>
</evidence>
<dbReference type="SUPFAM" id="SSF55874">
    <property type="entry name" value="ATPase domain of HSP90 chaperone/DNA topoisomerase II/histidine kinase"/>
    <property type="match status" value="1"/>
</dbReference>
<dbReference type="InterPro" id="IPR003594">
    <property type="entry name" value="HATPase_dom"/>
</dbReference>
<dbReference type="GO" id="GO:0004674">
    <property type="term" value="F:protein serine/threonine kinase activity"/>
    <property type="evidence" value="ECO:0007669"/>
    <property type="project" value="UniProtKB-KW"/>
</dbReference>
<dbReference type="Gene3D" id="3.30.565.10">
    <property type="entry name" value="Histidine kinase-like ATPase, C-terminal domain"/>
    <property type="match status" value="1"/>
</dbReference>
<evidence type="ECO:0000259" key="2">
    <source>
        <dbReference type="Pfam" id="PF13581"/>
    </source>
</evidence>
<gene>
    <name evidence="3" type="ORF">SAMN05192584_105322</name>
</gene>
<dbReference type="PANTHER" id="PTHR35526">
    <property type="entry name" value="ANTI-SIGMA-F FACTOR RSBW-RELATED"/>
    <property type="match status" value="1"/>
</dbReference>
<evidence type="ECO:0000313" key="4">
    <source>
        <dbReference type="Proteomes" id="UP000198928"/>
    </source>
</evidence>
<dbReference type="EMBL" id="FOSG01000005">
    <property type="protein sequence ID" value="SFK38979.1"/>
    <property type="molecule type" value="Genomic_DNA"/>
</dbReference>
<dbReference type="Proteomes" id="UP000198928">
    <property type="component" value="Unassembled WGS sequence"/>
</dbReference>
<organism evidence="3 4">
    <name type="scientific">Streptomyces pini</name>
    <dbReference type="NCBI Taxonomy" id="1520580"/>
    <lineage>
        <taxon>Bacteria</taxon>
        <taxon>Bacillati</taxon>
        <taxon>Actinomycetota</taxon>
        <taxon>Actinomycetes</taxon>
        <taxon>Kitasatosporales</taxon>
        <taxon>Streptomycetaceae</taxon>
        <taxon>Streptomyces</taxon>
    </lineage>
</organism>
<accession>A0A1I3Z620</accession>
<dbReference type="RefSeq" id="WP_093849188.1">
    <property type="nucleotide sequence ID" value="NZ_FOSG01000005.1"/>
</dbReference>
<sequence length="171" mass="18096">MHPISAELAHRPSGVSGIPGVPPSPNVPGYYLRPRANGFVAHVCTSGAALRSVRRLVPMVLRGHGIVAEDVDNAQLVVSELVGNSVRACGDHVPVVVEVYAASYGVAVNVHDPDPDLSALPRRGTVPLDSAVAESGRGLGLLDLLAPGWQVRRWSIGKQVRCRVPARREPS</sequence>
<keyword evidence="1" id="KW-0723">Serine/threonine-protein kinase</keyword>
<name>A0A1I3Z620_9ACTN</name>
<keyword evidence="3" id="KW-0418">Kinase</keyword>
<dbReference type="InterPro" id="IPR036890">
    <property type="entry name" value="HATPase_C_sf"/>
</dbReference>
<keyword evidence="4" id="KW-1185">Reference proteome</keyword>
<dbReference type="Pfam" id="PF13581">
    <property type="entry name" value="HATPase_c_2"/>
    <property type="match status" value="1"/>
</dbReference>
<dbReference type="InterPro" id="IPR050267">
    <property type="entry name" value="Anti-sigma-factor_SerPK"/>
</dbReference>
<protein>
    <submittedName>
        <fullName evidence="3">Anti-sigma regulatory factor (Ser/Thr protein kinase)</fullName>
    </submittedName>
</protein>
<proteinExistence type="predicted"/>
<keyword evidence="3" id="KW-0808">Transferase</keyword>
<dbReference type="PANTHER" id="PTHR35526:SF3">
    <property type="entry name" value="ANTI-SIGMA-F FACTOR RSBW"/>
    <property type="match status" value="1"/>
</dbReference>
<dbReference type="AlphaFoldDB" id="A0A1I3Z620"/>
<feature type="domain" description="Histidine kinase/HSP90-like ATPase" evidence="2">
    <location>
        <begin position="48"/>
        <end position="161"/>
    </location>
</feature>
<evidence type="ECO:0000313" key="3">
    <source>
        <dbReference type="EMBL" id="SFK38979.1"/>
    </source>
</evidence>